<feature type="domain" description="Putative zinc-finger" evidence="1">
    <location>
        <begin position="18"/>
        <end position="52"/>
    </location>
</feature>
<dbReference type="Pfam" id="PF13490">
    <property type="entry name" value="zf-HC2"/>
    <property type="match status" value="1"/>
</dbReference>
<dbReference type="AlphaFoldDB" id="Q47BA0"/>
<evidence type="ECO:0000313" key="2">
    <source>
        <dbReference type="EMBL" id="AAZ47881.1"/>
    </source>
</evidence>
<dbReference type="KEGG" id="dar:Daro_3151"/>
<dbReference type="EMBL" id="CP000089">
    <property type="protein sequence ID" value="AAZ47881.1"/>
    <property type="molecule type" value="Genomic_DNA"/>
</dbReference>
<gene>
    <name evidence="2" type="ordered locus">Daro_3151</name>
</gene>
<proteinExistence type="predicted"/>
<protein>
    <recommendedName>
        <fullName evidence="1">Putative zinc-finger domain-containing protein</fullName>
    </recommendedName>
</protein>
<dbReference type="InterPro" id="IPR027383">
    <property type="entry name" value="Znf_put"/>
</dbReference>
<reference evidence="2" key="1">
    <citation type="submission" date="2005-08" db="EMBL/GenBank/DDBJ databases">
        <title>Complete sequence of Dechloromonas aromatica RCB.</title>
        <authorList>
            <person name="Salinero K.K."/>
            <person name="Copeland A."/>
            <person name="Lucas S."/>
            <person name="Lapidus A."/>
            <person name="Barry K."/>
            <person name="Detter J.C."/>
            <person name="Glavina T."/>
            <person name="Hammon N."/>
            <person name="Israni S."/>
            <person name="Pitluck S."/>
            <person name="Di Bartolo G."/>
            <person name="Trong S."/>
            <person name="Schmutz J."/>
            <person name="Larimer F."/>
            <person name="Land M."/>
            <person name="Ivanova N."/>
            <person name="Richardson P."/>
        </authorList>
    </citation>
    <scope>NUCLEOTIDE SEQUENCE</scope>
    <source>
        <strain evidence="2">RCB</strain>
    </source>
</reference>
<accession>Q47BA0</accession>
<name>Q47BA0_DECAR</name>
<organism evidence="2">
    <name type="scientific">Dechloromonas aromatica (strain RCB)</name>
    <dbReference type="NCBI Taxonomy" id="159087"/>
    <lineage>
        <taxon>Bacteria</taxon>
        <taxon>Pseudomonadati</taxon>
        <taxon>Pseudomonadota</taxon>
        <taxon>Betaproteobacteria</taxon>
        <taxon>Rhodocyclales</taxon>
        <taxon>Azonexaceae</taxon>
        <taxon>Dechloromonas</taxon>
    </lineage>
</organism>
<dbReference type="HOGENOM" id="CLU_179277_4_1_4"/>
<dbReference type="STRING" id="159087.Daro_3151"/>
<evidence type="ECO:0000259" key="1">
    <source>
        <dbReference type="Pfam" id="PF13490"/>
    </source>
</evidence>
<sequence>MSRPPKPRRNTGTEMISCKEATRLASLQLERQLSFGERLQYRLHLAMCVGCRRAEKQFAFMRQAMGAWMSQKD</sequence>